<dbReference type="SMART" id="SM00724">
    <property type="entry name" value="TLC"/>
    <property type="match status" value="1"/>
</dbReference>
<dbReference type="AlphaFoldDB" id="A0A8B7ZK76"/>
<dbReference type="GO" id="GO:0005886">
    <property type="term" value="C:plasma membrane"/>
    <property type="evidence" value="ECO:0007669"/>
    <property type="project" value="TreeGrafter"/>
</dbReference>
<evidence type="ECO:0000256" key="2">
    <source>
        <dbReference type="ARBA" id="ARBA00022692"/>
    </source>
</evidence>
<feature type="transmembrane region" description="Helical" evidence="6">
    <location>
        <begin position="172"/>
        <end position="196"/>
    </location>
</feature>
<dbReference type="OrthoDB" id="10266980at2759"/>
<dbReference type="Pfam" id="PF03798">
    <property type="entry name" value="TRAM_LAG1_CLN8"/>
    <property type="match status" value="1"/>
</dbReference>
<dbReference type="OMA" id="HPHEIFH"/>
<keyword evidence="2 5" id="KW-0812">Transmembrane</keyword>
<dbReference type="GO" id="GO:0071709">
    <property type="term" value="P:membrane assembly"/>
    <property type="evidence" value="ECO:0007669"/>
    <property type="project" value="TreeGrafter"/>
</dbReference>
<feature type="transmembrane region" description="Helical" evidence="6">
    <location>
        <begin position="110"/>
        <end position="127"/>
    </location>
</feature>
<feature type="domain" description="TLC" evidence="7">
    <location>
        <begin position="38"/>
        <end position="230"/>
    </location>
</feature>
<name>A0A8B7ZK76_ACAPL</name>
<dbReference type="KEGG" id="aplc:110986272"/>
<keyword evidence="4 5" id="KW-0472">Membrane</keyword>
<dbReference type="PANTHER" id="PTHR13439:SF4">
    <property type="entry name" value="TLC DOMAIN-CONTAINING PROTEIN"/>
    <property type="match status" value="1"/>
</dbReference>
<dbReference type="PANTHER" id="PTHR13439">
    <property type="entry name" value="CT120 PROTEIN"/>
    <property type="match status" value="1"/>
</dbReference>
<evidence type="ECO:0000256" key="6">
    <source>
        <dbReference type="SAM" id="Phobius"/>
    </source>
</evidence>
<comment type="subcellular location">
    <subcellularLocation>
        <location evidence="1">Membrane</location>
        <topology evidence="1">Multi-pass membrane protein</topology>
    </subcellularLocation>
</comment>
<evidence type="ECO:0000256" key="5">
    <source>
        <dbReference type="PROSITE-ProRule" id="PRU00205"/>
    </source>
</evidence>
<keyword evidence="3 6" id="KW-1133">Transmembrane helix</keyword>
<dbReference type="GeneID" id="110986272"/>
<proteinExistence type="predicted"/>
<dbReference type="GO" id="GO:0097035">
    <property type="term" value="P:regulation of membrane lipid distribution"/>
    <property type="evidence" value="ECO:0007669"/>
    <property type="project" value="TreeGrafter"/>
</dbReference>
<dbReference type="PROSITE" id="PS50922">
    <property type="entry name" value="TLC"/>
    <property type="match status" value="1"/>
</dbReference>
<evidence type="ECO:0000256" key="3">
    <source>
        <dbReference type="ARBA" id="ARBA00022989"/>
    </source>
</evidence>
<dbReference type="InterPro" id="IPR006634">
    <property type="entry name" value="TLC-dom"/>
</dbReference>
<feature type="transmembrane region" description="Helical" evidence="6">
    <location>
        <begin position="208"/>
        <end position="229"/>
    </location>
</feature>
<protein>
    <submittedName>
        <fullName evidence="9">TLC domain-containing protein 2-like</fullName>
    </submittedName>
</protein>
<keyword evidence="8" id="KW-1185">Reference proteome</keyword>
<evidence type="ECO:0000259" key="7">
    <source>
        <dbReference type="PROSITE" id="PS50922"/>
    </source>
</evidence>
<evidence type="ECO:0000256" key="4">
    <source>
        <dbReference type="ARBA" id="ARBA00023136"/>
    </source>
</evidence>
<evidence type="ECO:0000256" key="1">
    <source>
        <dbReference type="ARBA" id="ARBA00004141"/>
    </source>
</evidence>
<sequence>MSGLFVTVAAAAAVGYKGFNSALDQGLVPQPPGKYASTDRHRWRNAATSCLNAAVVSVLTLHCLFSYPDAWHSPHSHYSELAEASLAVMTGYVIYDTWDIIMHTGLFKQWTVLLHHVIVGLVFYMLSRDRVEFGSGMIALLTEVNAVFLHSRQLLLIYGFSKSSPIYRVHRAFNLATGLFFRLVPVAYVFFMSFFIGGRGHASVALQTLLPLLTFSALVMNCMMLMRLLRSDFFSTKTDKVDFILEN</sequence>
<dbReference type="InterPro" id="IPR050846">
    <property type="entry name" value="TLCD"/>
</dbReference>
<organism evidence="8 9">
    <name type="scientific">Acanthaster planci</name>
    <name type="common">Crown-of-thorns starfish</name>
    <dbReference type="NCBI Taxonomy" id="133434"/>
    <lineage>
        <taxon>Eukaryota</taxon>
        <taxon>Metazoa</taxon>
        <taxon>Echinodermata</taxon>
        <taxon>Eleutherozoa</taxon>
        <taxon>Asterozoa</taxon>
        <taxon>Asteroidea</taxon>
        <taxon>Valvatacea</taxon>
        <taxon>Valvatida</taxon>
        <taxon>Acanthasteridae</taxon>
        <taxon>Acanthaster</taxon>
    </lineage>
</organism>
<evidence type="ECO:0000313" key="9">
    <source>
        <dbReference type="RefSeq" id="XP_022103711.1"/>
    </source>
</evidence>
<gene>
    <name evidence="9" type="primary">LOC110986272</name>
</gene>
<dbReference type="Proteomes" id="UP000694845">
    <property type="component" value="Unplaced"/>
</dbReference>
<dbReference type="RefSeq" id="XP_022103711.1">
    <property type="nucleotide sequence ID" value="XM_022248019.1"/>
</dbReference>
<reference evidence="9" key="1">
    <citation type="submission" date="2025-08" db="UniProtKB">
        <authorList>
            <consortium name="RefSeq"/>
        </authorList>
    </citation>
    <scope>IDENTIFICATION</scope>
</reference>
<dbReference type="GO" id="GO:0007009">
    <property type="term" value="P:plasma membrane organization"/>
    <property type="evidence" value="ECO:0007669"/>
    <property type="project" value="TreeGrafter"/>
</dbReference>
<accession>A0A8B7ZK76</accession>
<dbReference type="GO" id="GO:0055091">
    <property type="term" value="P:phospholipid homeostasis"/>
    <property type="evidence" value="ECO:0007669"/>
    <property type="project" value="TreeGrafter"/>
</dbReference>
<evidence type="ECO:0000313" key="8">
    <source>
        <dbReference type="Proteomes" id="UP000694845"/>
    </source>
</evidence>